<sequence>MLEYPWVLGKCIRNQENRIPVKSEKDTKNQTPNLLPTALDNRCCTVKNSLHLWRAWNSSLELPMTLYQLVTIFLTCLLSTAPHEAKNQRAEPCTTYLSCM</sequence>
<dbReference type="Proteomes" id="UP001162992">
    <property type="component" value="Chromosome 11"/>
</dbReference>
<protein>
    <submittedName>
        <fullName evidence="1">Uncharacterized protein</fullName>
    </submittedName>
</protein>
<evidence type="ECO:0000313" key="1">
    <source>
        <dbReference type="EMBL" id="KAJ7537460.1"/>
    </source>
</evidence>
<dbReference type="EMBL" id="CM055102">
    <property type="protein sequence ID" value="KAJ7537460.1"/>
    <property type="molecule type" value="Genomic_DNA"/>
</dbReference>
<evidence type="ECO:0000313" key="2">
    <source>
        <dbReference type="Proteomes" id="UP001162992"/>
    </source>
</evidence>
<keyword evidence="2" id="KW-1185">Reference proteome</keyword>
<organism evidence="1 2">
    <name type="scientific">Diphasiastrum complanatum</name>
    <name type="common">Issler's clubmoss</name>
    <name type="synonym">Lycopodium complanatum</name>
    <dbReference type="NCBI Taxonomy" id="34168"/>
    <lineage>
        <taxon>Eukaryota</taxon>
        <taxon>Viridiplantae</taxon>
        <taxon>Streptophyta</taxon>
        <taxon>Embryophyta</taxon>
        <taxon>Tracheophyta</taxon>
        <taxon>Lycopodiopsida</taxon>
        <taxon>Lycopodiales</taxon>
        <taxon>Lycopodiaceae</taxon>
        <taxon>Lycopodioideae</taxon>
        <taxon>Diphasiastrum</taxon>
    </lineage>
</organism>
<proteinExistence type="predicted"/>
<accession>A0ACC2C632</accession>
<gene>
    <name evidence="1" type="ORF">O6H91_11G006400</name>
</gene>
<name>A0ACC2C632_DIPCM</name>
<comment type="caution">
    <text evidence="1">The sequence shown here is derived from an EMBL/GenBank/DDBJ whole genome shotgun (WGS) entry which is preliminary data.</text>
</comment>
<reference evidence="2" key="1">
    <citation type="journal article" date="2024" name="Proc. Natl. Acad. Sci. U.S.A.">
        <title>Extraordinary preservation of gene collinearity over three hundred million years revealed in homosporous lycophytes.</title>
        <authorList>
            <person name="Li C."/>
            <person name="Wickell D."/>
            <person name="Kuo L.Y."/>
            <person name="Chen X."/>
            <person name="Nie B."/>
            <person name="Liao X."/>
            <person name="Peng D."/>
            <person name="Ji J."/>
            <person name="Jenkins J."/>
            <person name="Williams M."/>
            <person name="Shu S."/>
            <person name="Plott C."/>
            <person name="Barry K."/>
            <person name="Rajasekar S."/>
            <person name="Grimwood J."/>
            <person name="Han X."/>
            <person name="Sun S."/>
            <person name="Hou Z."/>
            <person name="He W."/>
            <person name="Dai G."/>
            <person name="Sun C."/>
            <person name="Schmutz J."/>
            <person name="Leebens-Mack J.H."/>
            <person name="Li F.W."/>
            <person name="Wang L."/>
        </authorList>
    </citation>
    <scope>NUCLEOTIDE SEQUENCE [LARGE SCALE GENOMIC DNA]</scope>
    <source>
        <strain evidence="2">cv. PW_Plant_1</strain>
    </source>
</reference>